<accession>A0A6M0JM92</accession>
<dbReference type="KEGG" id="ecs:ECs_4593"/>
<proteinExistence type="predicted"/>
<protein>
    <submittedName>
        <fullName evidence="1">Uncharacterized protein</fullName>
    </submittedName>
</protein>
<gene>
    <name evidence="1" type="ORF">ECs_4593</name>
</gene>
<reference evidence="1 2" key="2">
    <citation type="journal article" date="2001" name="DNA Res.">
        <title>Complete genome sequence of enterohemorrhagic Escherichia coli O157:H7 and genomic comparison with a laboratory strain K-12.</title>
        <authorList>
            <person name="Hayashi T."/>
            <person name="Makino K."/>
            <person name="Ohnishi M."/>
            <person name="Kurokawa K."/>
            <person name="Ishii K."/>
            <person name="Yokoyama K."/>
            <person name="Han C.G."/>
            <person name="Ohtsubo E."/>
            <person name="Nakayama K."/>
            <person name="Murata T."/>
            <person name="Tanaka M."/>
            <person name="Tobe T."/>
            <person name="Iida T."/>
            <person name="Takami H."/>
            <person name="Honda T."/>
            <person name="Sasakawa C."/>
            <person name="Ogasawara N."/>
            <person name="Yasunaga T."/>
            <person name="Kuhara S."/>
            <person name="Shiba T."/>
            <person name="Hattori M."/>
            <person name="Shinagawa H."/>
        </authorList>
    </citation>
    <scope>NUCLEOTIDE SEQUENCE [LARGE SCALE GENOMIC DNA]</scope>
    <source>
        <strain evidence="2">O157:H7 / Sakai / RIMD 0509952 / EHEC</strain>
    </source>
</reference>
<accession>A0A0H3JQK3</accession>
<reference evidence="1 2" key="1">
    <citation type="journal article" date="2000" name="Syst. Appl. Microbiol.">
        <title>Comparative analysis of the whole set of rRNA operons between an enterohemorrhagic Escherichia coli O157:H7 Sakai strain and an Escherichia coli K-12 strain MG1655.</title>
        <authorList>
            <person name="Ohnishi M."/>
            <person name="Murata T."/>
            <person name="Nakayama K."/>
            <person name="Kuhara S."/>
            <person name="Hattori M."/>
            <person name="Kurokawa K."/>
            <person name="Yasunaga T."/>
            <person name="Yokoyama K."/>
            <person name="Makino K."/>
            <person name="Shinagawa H."/>
            <person name="Hayashi T."/>
        </authorList>
    </citation>
    <scope>NUCLEOTIDE SEQUENCE [LARGE SCALE GENOMIC DNA]</scope>
    <source>
        <strain evidence="2">O157:H7 / Sakai / RIMD 0509952 / EHEC</strain>
    </source>
</reference>
<keyword evidence="2" id="KW-1185">Reference proteome</keyword>
<dbReference type="EMBL" id="BA000007">
    <property type="protein sequence ID" value="BAB38016.2"/>
    <property type="molecule type" value="Genomic_DNA"/>
</dbReference>
<organism evidence="1 2">
    <name type="scientific">Escherichia coli O157:H7</name>
    <dbReference type="NCBI Taxonomy" id="83334"/>
    <lineage>
        <taxon>Bacteria</taxon>
        <taxon>Pseudomonadati</taxon>
        <taxon>Pseudomonadota</taxon>
        <taxon>Gammaproteobacteria</taxon>
        <taxon>Enterobacterales</taxon>
        <taxon>Enterobacteriaceae</taxon>
        <taxon>Escherichia</taxon>
    </lineage>
</organism>
<accession>A0A7U8R2Y6</accession>
<dbReference type="GeneID" id="915438"/>
<sequence length="68" mass="7872">MIAKMARMAQFAPRRFFLAQTGELNIFNKQQANHCNTQHPYRQPEQRVVAPDFNHNFVNRAGDNLAEA</sequence>
<evidence type="ECO:0000313" key="2">
    <source>
        <dbReference type="Proteomes" id="UP000000558"/>
    </source>
</evidence>
<name>A0A0H3JQK3_ECO57</name>
<evidence type="ECO:0000313" key="1">
    <source>
        <dbReference type="EMBL" id="BAB38016.2"/>
    </source>
</evidence>
<dbReference type="AlphaFoldDB" id="A0A0H3JQK3"/>
<dbReference type="STRING" id="386585.gene:10367673"/>
<dbReference type="Proteomes" id="UP000000558">
    <property type="component" value="Chromosome"/>
</dbReference>
<accession>A0A6M6X1U3</accession>